<dbReference type="SUPFAM" id="SSF50405">
    <property type="entry name" value="Actin-crosslinking proteins"/>
    <property type="match status" value="1"/>
</dbReference>
<evidence type="ECO:0000256" key="3">
    <source>
        <dbReference type="ARBA" id="ARBA00004604"/>
    </source>
</evidence>
<dbReference type="Pfam" id="PF06229">
    <property type="entry name" value="FRG1"/>
    <property type="match status" value="1"/>
</dbReference>
<evidence type="ECO:0000256" key="2">
    <source>
        <dbReference type="ARBA" id="ARBA00004496"/>
    </source>
</evidence>
<evidence type="ECO:0000256" key="4">
    <source>
        <dbReference type="ARBA" id="ARBA00010878"/>
    </source>
</evidence>
<evidence type="ECO:0000256" key="7">
    <source>
        <dbReference type="ARBA" id="ARBA00022541"/>
    </source>
</evidence>
<dbReference type="GO" id="GO:0005730">
    <property type="term" value="C:nucleolus"/>
    <property type="evidence" value="ECO:0007669"/>
    <property type="project" value="UniProtKB-SubCell"/>
</dbReference>
<dbReference type="RefSeq" id="XP_013404349.1">
    <property type="nucleotide sequence ID" value="XM_013548895.1"/>
</dbReference>
<dbReference type="GeneID" id="106169436"/>
<dbReference type="Proteomes" id="UP000085678">
    <property type="component" value="Unplaced"/>
</dbReference>
<dbReference type="KEGG" id="lak:106161937"/>
<feature type="region of interest" description="Disordered" evidence="11">
    <location>
        <begin position="1"/>
        <end position="42"/>
    </location>
</feature>
<dbReference type="GO" id="GO:0015030">
    <property type="term" value="C:Cajal body"/>
    <property type="evidence" value="ECO:0007669"/>
    <property type="project" value="UniProtKB-SubCell"/>
</dbReference>
<protein>
    <recommendedName>
        <fullName evidence="10">Protein FRG1 homolog</fullName>
    </recommendedName>
</protein>
<dbReference type="AlphaFoldDB" id="A0A1S3J3B1"/>
<dbReference type="InterPro" id="IPR008999">
    <property type="entry name" value="Actin-crosslinking"/>
</dbReference>
<keyword evidence="6" id="KW-0690">Ribosome biogenesis</keyword>
<feature type="compositionally biased region" description="Basic residues" evidence="11">
    <location>
        <begin position="11"/>
        <end position="32"/>
    </location>
</feature>
<name>A0A1S3J3B1_LINAN</name>
<keyword evidence="7" id="KW-0517">Myogenesis</keyword>
<gene>
    <name evidence="14" type="primary">LOC106169436</name>
    <name evidence="13" type="synonym">LOC106161937</name>
</gene>
<evidence type="ECO:0000256" key="11">
    <source>
        <dbReference type="SAM" id="MobiDB-lite"/>
    </source>
</evidence>
<keyword evidence="8" id="KW-0698">rRNA processing</keyword>
<dbReference type="STRING" id="7574.A0A1S3J3B1"/>
<reference evidence="13 14" key="1">
    <citation type="submission" date="2025-04" db="UniProtKB">
        <authorList>
            <consortium name="RefSeq"/>
        </authorList>
    </citation>
    <scope>IDENTIFICATION</scope>
    <source>
        <tissue evidence="13 14">Gonads</tissue>
    </source>
</reference>
<dbReference type="PANTHER" id="PTHR12928:SF0">
    <property type="entry name" value="FSHD REGION GENE 1"/>
    <property type="match status" value="1"/>
</dbReference>
<evidence type="ECO:0000256" key="5">
    <source>
        <dbReference type="ARBA" id="ARBA00022490"/>
    </source>
</evidence>
<dbReference type="InterPro" id="IPR010414">
    <property type="entry name" value="FRG1"/>
</dbReference>
<dbReference type="GeneID" id="106161937"/>
<dbReference type="CDD" id="cd23338">
    <property type="entry name" value="beta-trefoil_FSCN_FRG1"/>
    <property type="match status" value="1"/>
</dbReference>
<dbReference type="KEGG" id="lak:106169436"/>
<proteinExistence type="inferred from homology"/>
<evidence type="ECO:0000256" key="8">
    <source>
        <dbReference type="ARBA" id="ARBA00022552"/>
    </source>
</evidence>
<dbReference type="PANTHER" id="PTHR12928">
    <property type="entry name" value="FRG1 PROTEIN"/>
    <property type="match status" value="1"/>
</dbReference>
<dbReference type="GO" id="GO:0007517">
    <property type="term" value="P:muscle organ development"/>
    <property type="evidence" value="ECO:0007669"/>
    <property type="project" value="UniProtKB-KW"/>
</dbReference>
<organism evidence="12 14">
    <name type="scientific">Lingula anatina</name>
    <name type="common">Brachiopod</name>
    <name type="synonym">Lingula unguis</name>
    <dbReference type="NCBI Taxonomy" id="7574"/>
    <lineage>
        <taxon>Eukaryota</taxon>
        <taxon>Metazoa</taxon>
        <taxon>Spiralia</taxon>
        <taxon>Lophotrochozoa</taxon>
        <taxon>Brachiopoda</taxon>
        <taxon>Linguliformea</taxon>
        <taxon>Lingulata</taxon>
        <taxon>Lingulida</taxon>
        <taxon>Linguloidea</taxon>
        <taxon>Lingulidae</taxon>
        <taxon>Lingula</taxon>
    </lineage>
</organism>
<dbReference type="OMA" id="IEQWEPI"/>
<dbReference type="OrthoDB" id="5539371at2759"/>
<sequence>MADSYSLVKGGKLKLKGHKSHKKHKKEKRKRKRDDDSDGEVVKDEDAVKHGGWWEMKNFEEIAKAGSSAIEMGNMAYMLALDNGLFTVGPTREIGEGPNPEEILTAIKVTDTKIALKSGYDKYISVDSVGRVAGRSDAIGSREQWEPIFQDGKLALLGCNDCFVGVDEEGDVVCKSKVAGESEIVKMRCCLSREVDPKANIPLEERGKIKDAEINYVKKFQSFQDRKLKISKEDIKVLKKAKKSGELHEAMLDRREKMKADRYCK</sequence>
<evidence type="ECO:0000256" key="6">
    <source>
        <dbReference type="ARBA" id="ARBA00022517"/>
    </source>
</evidence>
<dbReference type="FunFam" id="2.80.10.50:FF:000061">
    <property type="entry name" value="Protein FRG1"/>
    <property type="match status" value="1"/>
</dbReference>
<evidence type="ECO:0000256" key="9">
    <source>
        <dbReference type="ARBA" id="ARBA00023242"/>
    </source>
</evidence>
<evidence type="ECO:0000256" key="10">
    <source>
        <dbReference type="ARBA" id="ARBA00072064"/>
    </source>
</evidence>
<dbReference type="RefSeq" id="XP_013394469.1">
    <property type="nucleotide sequence ID" value="XM_013539015.1"/>
</dbReference>
<keyword evidence="12" id="KW-1185">Reference proteome</keyword>
<evidence type="ECO:0000313" key="13">
    <source>
        <dbReference type="RefSeq" id="XP_013394469.1"/>
    </source>
</evidence>
<dbReference type="GO" id="GO:0055120">
    <property type="term" value="C:striated muscle dense body"/>
    <property type="evidence" value="ECO:0007669"/>
    <property type="project" value="TreeGrafter"/>
</dbReference>
<keyword evidence="9" id="KW-0539">Nucleus</keyword>
<feature type="compositionally biased region" description="Low complexity" evidence="11">
    <location>
        <begin position="1"/>
        <end position="10"/>
    </location>
</feature>
<keyword evidence="5" id="KW-0963">Cytoplasm</keyword>
<dbReference type="GO" id="GO:0006364">
    <property type="term" value="P:rRNA processing"/>
    <property type="evidence" value="ECO:0007669"/>
    <property type="project" value="UniProtKB-KW"/>
</dbReference>
<dbReference type="GO" id="GO:0051015">
    <property type="term" value="F:actin filament binding"/>
    <property type="evidence" value="ECO:0007669"/>
    <property type="project" value="TreeGrafter"/>
</dbReference>
<comment type="subcellular location">
    <subcellularLocation>
        <location evidence="2">Cytoplasm</location>
    </subcellularLocation>
    <subcellularLocation>
        <location evidence="1">Nucleus</location>
        <location evidence="1">Cajal body</location>
    </subcellularLocation>
    <subcellularLocation>
        <location evidence="3">Nucleus</location>
        <location evidence="3">Nucleolus</location>
    </subcellularLocation>
</comment>
<evidence type="ECO:0000313" key="14">
    <source>
        <dbReference type="RefSeq" id="XP_013404349.1"/>
    </source>
</evidence>
<evidence type="ECO:0000256" key="1">
    <source>
        <dbReference type="ARBA" id="ARBA00004408"/>
    </source>
</evidence>
<comment type="similarity">
    <text evidence="4">Belongs to the FRG1 family.</text>
</comment>
<evidence type="ECO:0000313" key="12">
    <source>
        <dbReference type="Proteomes" id="UP000085678"/>
    </source>
</evidence>
<dbReference type="GO" id="GO:0071013">
    <property type="term" value="C:catalytic step 2 spliceosome"/>
    <property type="evidence" value="ECO:0007669"/>
    <property type="project" value="TreeGrafter"/>
</dbReference>
<accession>A0A1S3J3B1</accession>
<dbReference type="Gene3D" id="2.80.10.50">
    <property type="match status" value="1"/>
</dbReference>